<dbReference type="Proteomes" id="UP001595821">
    <property type="component" value="Unassembled WGS sequence"/>
</dbReference>
<feature type="transmembrane region" description="Helical" evidence="1">
    <location>
        <begin position="12"/>
        <end position="32"/>
    </location>
</feature>
<evidence type="ECO:0000313" key="2">
    <source>
        <dbReference type="EMBL" id="MFC4245555.1"/>
    </source>
</evidence>
<dbReference type="PANTHER" id="PTHR37692">
    <property type="entry name" value="HYPOTHETICAL MEMBRANE SPANNING PROTEIN"/>
    <property type="match status" value="1"/>
</dbReference>
<sequence>MEYVTRERVPLLTGVLSIVSLALVFGAAGGAIPQNAVPIAPEWVLEAIPHLNAIISLTAIATISVGWRAIRRGDVRRHQLAMIASVVLFASFLVLYLYRLVAMGGAGSFPGPATIERFVYFPILAVHMILAIVCIPLLYYVLLLALSHSVADLRRTRHAFVGRIAASLWLISFAFGVVVYLLLHQLY</sequence>
<feature type="transmembrane region" description="Helical" evidence="1">
    <location>
        <begin position="47"/>
        <end position="67"/>
    </location>
</feature>
<organism evidence="2 3">
    <name type="scientific">Natribaculum luteum</name>
    <dbReference type="NCBI Taxonomy" id="1586232"/>
    <lineage>
        <taxon>Archaea</taxon>
        <taxon>Methanobacteriati</taxon>
        <taxon>Methanobacteriota</taxon>
        <taxon>Stenosarchaea group</taxon>
        <taxon>Halobacteria</taxon>
        <taxon>Halobacteriales</taxon>
        <taxon>Natrialbaceae</taxon>
        <taxon>Natribaculum</taxon>
    </lineage>
</organism>
<keyword evidence="1" id="KW-0812">Transmembrane</keyword>
<dbReference type="Pfam" id="PF04238">
    <property type="entry name" value="DUF420"/>
    <property type="match status" value="1"/>
</dbReference>
<dbReference type="PANTHER" id="PTHR37692:SF1">
    <property type="entry name" value="DUF420 DOMAIN-CONTAINING PROTEIN"/>
    <property type="match status" value="1"/>
</dbReference>
<reference evidence="2 3" key="1">
    <citation type="journal article" date="2014" name="Int. J. Syst. Evol. Microbiol.">
        <title>Complete genome sequence of Corynebacterium casei LMG S-19264T (=DSM 44701T), isolated from a smear-ripened cheese.</title>
        <authorList>
            <consortium name="US DOE Joint Genome Institute (JGI-PGF)"/>
            <person name="Walter F."/>
            <person name="Albersmeier A."/>
            <person name="Kalinowski J."/>
            <person name="Ruckert C."/>
        </authorList>
    </citation>
    <scope>NUCLEOTIDE SEQUENCE [LARGE SCALE GENOMIC DNA]</scope>
    <source>
        <strain evidence="2 3">IBRC-M 10912</strain>
    </source>
</reference>
<evidence type="ECO:0000313" key="3">
    <source>
        <dbReference type="Proteomes" id="UP001595821"/>
    </source>
</evidence>
<dbReference type="Gene3D" id="1.20.120.80">
    <property type="entry name" value="Cytochrome c oxidase, subunit III, four-helix bundle"/>
    <property type="match status" value="1"/>
</dbReference>
<dbReference type="RefSeq" id="WP_246971407.1">
    <property type="nucleotide sequence ID" value="NZ_CP095397.1"/>
</dbReference>
<name>A0ABD5NUT7_9EURY</name>
<dbReference type="AlphaFoldDB" id="A0ABD5NUT7"/>
<dbReference type="InterPro" id="IPR013833">
    <property type="entry name" value="Cyt_c_oxidase_su3_a-hlx"/>
</dbReference>
<protein>
    <submittedName>
        <fullName evidence="2">DUF420 domain-containing protein</fullName>
    </submittedName>
</protein>
<dbReference type="GeneID" id="71852368"/>
<proteinExistence type="predicted"/>
<feature type="transmembrane region" description="Helical" evidence="1">
    <location>
        <begin position="118"/>
        <end position="143"/>
    </location>
</feature>
<comment type="caution">
    <text evidence="2">The sequence shown here is derived from an EMBL/GenBank/DDBJ whole genome shotgun (WGS) entry which is preliminary data.</text>
</comment>
<dbReference type="InterPro" id="IPR007352">
    <property type="entry name" value="DUF420"/>
</dbReference>
<dbReference type="EMBL" id="JBHSDJ010000002">
    <property type="protein sequence ID" value="MFC4245555.1"/>
    <property type="molecule type" value="Genomic_DNA"/>
</dbReference>
<evidence type="ECO:0000256" key="1">
    <source>
        <dbReference type="SAM" id="Phobius"/>
    </source>
</evidence>
<keyword evidence="1" id="KW-0472">Membrane</keyword>
<accession>A0ABD5NUT7</accession>
<keyword evidence="1" id="KW-1133">Transmembrane helix</keyword>
<feature type="transmembrane region" description="Helical" evidence="1">
    <location>
        <begin position="164"/>
        <end position="183"/>
    </location>
</feature>
<feature type="transmembrane region" description="Helical" evidence="1">
    <location>
        <begin position="79"/>
        <end position="98"/>
    </location>
</feature>
<gene>
    <name evidence="2" type="ORF">ACFOZ7_00810</name>
</gene>